<evidence type="ECO:0000313" key="3">
    <source>
        <dbReference type="Proteomes" id="UP001149314"/>
    </source>
</evidence>
<evidence type="ECO:0000313" key="2">
    <source>
        <dbReference type="EMBL" id="MDC6641896.1"/>
    </source>
</evidence>
<dbReference type="Proteomes" id="UP001149314">
    <property type="component" value="Unassembled WGS sequence"/>
</dbReference>
<proteinExistence type="predicted"/>
<accession>A0A9X3YH51</accession>
<feature type="non-terminal residue" evidence="2">
    <location>
        <position position="78"/>
    </location>
</feature>
<dbReference type="EMBL" id="JAOURS010000448">
    <property type="protein sequence ID" value="MDC6641896.1"/>
    <property type="molecule type" value="Genomic_DNA"/>
</dbReference>
<dbReference type="AlphaFoldDB" id="A0A9X3YH51"/>
<name>A0A9X3YH51_9ENTR</name>
<organism evidence="2 3">
    <name type="scientific">Leclercia adecarboxylata</name>
    <dbReference type="NCBI Taxonomy" id="83655"/>
    <lineage>
        <taxon>Bacteria</taxon>
        <taxon>Pseudomonadati</taxon>
        <taxon>Pseudomonadota</taxon>
        <taxon>Gammaproteobacteria</taxon>
        <taxon>Enterobacterales</taxon>
        <taxon>Enterobacteriaceae</taxon>
        <taxon>Leclercia</taxon>
    </lineage>
</organism>
<reference evidence="2" key="1">
    <citation type="journal article" date="2023" name="Genes Genomics">
        <title>Genomic insights of Leclercia adecarboxylata strains linked to an outbreak in public hospitals in Mexico.</title>
        <authorList>
            <person name="Barrios-Villa E."/>
            <person name="Pacheco-Flores B."/>
            <person name="Lozano-Zarain P."/>
            <person name="Del Campo-Ortega R."/>
            <person name="de Jesus Ascencio-Montiel I."/>
            <person name="Gonzalez-Leon M."/>
            <person name="Camorlinga-Ponce M."/>
            <person name="Gaytan Cervantes F.J."/>
            <person name="Gonzalez Torres C."/>
            <person name="Aguilar E."/>
            <person name="Gonzalez Ibarra J."/>
            <person name="Torres Lopez F.J."/>
            <person name="Rosas-Vargas H."/>
            <person name="Gonzalez-Bonilla C.R."/>
            <person name="Del Carmen Rocha-Gracia R."/>
        </authorList>
    </citation>
    <scope>NUCLEOTIDE SEQUENCE</scope>
    <source>
        <strain evidence="2">Lac40</strain>
    </source>
</reference>
<comment type="caution">
    <text evidence="2">The sequence shown here is derived from an EMBL/GenBank/DDBJ whole genome shotgun (WGS) entry which is preliminary data.</text>
</comment>
<evidence type="ECO:0000256" key="1">
    <source>
        <dbReference type="SAM" id="MobiDB-lite"/>
    </source>
</evidence>
<sequence>MRQYAPTPSTYHRTIPLIDDSDAPNASNFNPAPEALADNGADLFGLVEHAGRNWPRGLQLWTSLPGTLGGTVTGLSHP</sequence>
<protein>
    <submittedName>
        <fullName evidence="2">Uncharacterized protein</fullName>
    </submittedName>
</protein>
<feature type="region of interest" description="Disordered" evidence="1">
    <location>
        <begin position="1"/>
        <end position="32"/>
    </location>
</feature>
<dbReference type="RefSeq" id="WP_272733807.1">
    <property type="nucleotide sequence ID" value="NZ_JAOURS010000448.1"/>
</dbReference>
<feature type="compositionally biased region" description="Polar residues" evidence="1">
    <location>
        <begin position="1"/>
        <end position="12"/>
    </location>
</feature>
<gene>
    <name evidence="2" type="ORF">OEZ79_27430</name>
</gene>